<feature type="region of interest" description="Disordered" evidence="1">
    <location>
        <begin position="1"/>
        <end position="32"/>
    </location>
</feature>
<feature type="region of interest" description="Disordered" evidence="1">
    <location>
        <begin position="212"/>
        <end position="255"/>
    </location>
</feature>
<feature type="compositionally biased region" description="Low complexity" evidence="1">
    <location>
        <begin position="215"/>
        <end position="247"/>
    </location>
</feature>
<sequence length="458" mass="50851">MDEEHEDLTPDSLTPDSCNNNHPAFISEPEKKIPAGFQEDLQGDMEHSMSAAVMFPVEIATRFPEDTTLAPGPRPGLLLCSLVERSCCERYTEKIDSEKRDISELEFGEEAKEQKKKTLNPESGTAVGNNKGKKNRRMTENVSSPPEHNVITVPEREKEPEWKTRDHNMSENRTRNRGCSGLKSEVLKPENLLTQNSVCPSRSRRRCGAIERRAGGLSESGSDSGSSSGSVRASRGSWGSWSSASSMEGDKDHGVRTHACTTSYRKRDLLQNYPTETDCYQSMNNNYKASRYFTNKCQSEIKRRPSYVRSFWMQNAPIKIQATTVCFCYSPLPTFHSRAVLQDTCSGFLSAAENVCLIVSNMIALHKYFTWSSANSHCNSPCSYTVFSNHLSNGPFQSGFPNQGGQNVNGSQSSWSNEQPQESPSTWNSAACVGSKPYFSGTRSLSPMSGLFGSIWTP</sequence>
<dbReference type="EMBL" id="AYCK01026081">
    <property type="status" value="NOT_ANNOTATED_CDS"/>
    <property type="molecule type" value="Genomic_DNA"/>
</dbReference>
<dbReference type="AlphaFoldDB" id="A0A096LSJ9"/>
<feature type="region of interest" description="Disordered" evidence="1">
    <location>
        <begin position="399"/>
        <end position="427"/>
    </location>
</feature>
<proteinExistence type="predicted"/>
<reference evidence="2" key="3">
    <citation type="submission" date="2025-09" db="UniProtKB">
        <authorList>
            <consortium name="Ensembl"/>
        </authorList>
    </citation>
    <scope>IDENTIFICATION</scope>
</reference>
<accession>A0A096LSJ9</accession>
<feature type="compositionally biased region" description="Basic and acidic residues" evidence="1">
    <location>
        <begin position="154"/>
        <end position="174"/>
    </location>
</feature>
<dbReference type="EMBL" id="AYCK01026082">
    <property type="status" value="NOT_ANNOTATED_CDS"/>
    <property type="molecule type" value="Genomic_DNA"/>
</dbReference>
<organism evidence="2 3">
    <name type="scientific">Poecilia formosa</name>
    <name type="common">Amazon molly</name>
    <name type="synonym">Limia formosa</name>
    <dbReference type="NCBI Taxonomy" id="48698"/>
    <lineage>
        <taxon>Eukaryota</taxon>
        <taxon>Metazoa</taxon>
        <taxon>Chordata</taxon>
        <taxon>Craniata</taxon>
        <taxon>Vertebrata</taxon>
        <taxon>Euteleostomi</taxon>
        <taxon>Actinopterygii</taxon>
        <taxon>Neopterygii</taxon>
        <taxon>Teleostei</taxon>
        <taxon>Neoteleostei</taxon>
        <taxon>Acanthomorphata</taxon>
        <taxon>Ovalentaria</taxon>
        <taxon>Atherinomorphae</taxon>
        <taxon>Cyprinodontiformes</taxon>
        <taxon>Poeciliidae</taxon>
        <taxon>Poeciliinae</taxon>
        <taxon>Poecilia</taxon>
    </lineage>
</organism>
<feature type="compositionally biased region" description="Polar residues" evidence="1">
    <location>
        <begin position="11"/>
        <end position="22"/>
    </location>
</feature>
<dbReference type="EMBL" id="AYCK01026079">
    <property type="status" value="NOT_ANNOTATED_CDS"/>
    <property type="molecule type" value="Genomic_DNA"/>
</dbReference>
<dbReference type="EMBL" id="AYCK01026083">
    <property type="status" value="NOT_ANNOTATED_CDS"/>
    <property type="molecule type" value="Genomic_DNA"/>
</dbReference>
<dbReference type="Ensembl" id="ENSPFOT00000028397.1">
    <property type="protein sequence ID" value="ENSPFOP00000022140.1"/>
    <property type="gene ID" value="ENSPFOG00000022102.1"/>
</dbReference>
<reference evidence="2" key="2">
    <citation type="submission" date="2025-08" db="UniProtKB">
        <authorList>
            <consortium name="Ensembl"/>
        </authorList>
    </citation>
    <scope>IDENTIFICATION</scope>
</reference>
<evidence type="ECO:0000313" key="3">
    <source>
        <dbReference type="Proteomes" id="UP000028760"/>
    </source>
</evidence>
<dbReference type="OMA" id="GVRTHAC"/>
<evidence type="ECO:0000313" key="2">
    <source>
        <dbReference type="Ensembl" id="ENSPFOP00000022140.1"/>
    </source>
</evidence>
<feature type="region of interest" description="Disordered" evidence="1">
    <location>
        <begin position="106"/>
        <end position="183"/>
    </location>
</feature>
<dbReference type="Proteomes" id="UP000028760">
    <property type="component" value="Unassembled WGS sequence"/>
</dbReference>
<evidence type="ECO:0000256" key="1">
    <source>
        <dbReference type="SAM" id="MobiDB-lite"/>
    </source>
</evidence>
<dbReference type="EMBL" id="AYCK01026080">
    <property type="status" value="NOT_ANNOTATED_CDS"/>
    <property type="molecule type" value="Genomic_DNA"/>
</dbReference>
<dbReference type="eggNOG" id="KOG3620">
    <property type="taxonomic scope" value="Eukaryota"/>
</dbReference>
<keyword evidence="3" id="KW-1185">Reference proteome</keyword>
<protein>
    <submittedName>
        <fullName evidence="2">Uncharacterized protein</fullName>
    </submittedName>
</protein>
<name>A0A096LSJ9_POEFO</name>
<reference evidence="3" key="1">
    <citation type="submission" date="2013-10" db="EMBL/GenBank/DDBJ databases">
        <authorList>
            <person name="Schartl M."/>
            <person name="Warren W."/>
        </authorList>
    </citation>
    <scope>NUCLEOTIDE SEQUENCE [LARGE SCALE GENOMIC DNA]</scope>
    <source>
        <strain evidence="3">female</strain>
    </source>
</reference>